<keyword evidence="14" id="KW-1185">Reference proteome</keyword>
<dbReference type="Pfam" id="PF13715">
    <property type="entry name" value="CarbopepD_reg_2"/>
    <property type="match status" value="1"/>
</dbReference>
<dbReference type="InterPro" id="IPR000531">
    <property type="entry name" value="Beta-barrel_TonB"/>
</dbReference>
<evidence type="ECO:0000256" key="8">
    <source>
        <dbReference type="PROSITE-ProRule" id="PRU01360"/>
    </source>
</evidence>
<dbReference type="Proteomes" id="UP000198942">
    <property type="component" value="Unassembled WGS sequence"/>
</dbReference>
<dbReference type="InterPro" id="IPR039426">
    <property type="entry name" value="TonB-dep_rcpt-like"/>
</dbReference>
<dbReference type="EMBL" id="FOCL01000010">
    <property type="protein sequence ID" value="SEO62220.1"/>
    <property type="molecule type" value="Genomic_DNA"/>
</dbReference>
<evidence type="ECO:0000256" key="9">
    <source>
        <dbReference type="RuleBase" id="RU003357"/>
    </source>
</evidence>
<name>A0A1H8R760_9SPHI</name>
<accession>A0A1H8R760</accession>
<evidence type="ECO:0000256" key="5">
    <source>
        <dbReference type="ARBA" id="ARBA00023077"/>
    </source>
</evidence>
<evidence type="ECO:0000256" key="10">
    <source>
        <dbReference type="SAM" id="SignalP"/>
    </source>
</evidence>
<dbReference type="Gene3D" id="2.40.170.20">
    <property type="entry name" value="TonB-dependent receptor, beta-barrel domain"/>
    <property type="match status" value="1"/>
</dbReference>
<feature type="signal peptide" evidence="10">
    <location>
        <begin position="1"/>
        <end position="20"/>
    </location>
</feature>
<gene>
    <name evidence="13" type="ORF">SAMN05192574_11016</name>
</gene>
<keyword evidence="5 9" id="KW-0798">TonB box</keyword>
<comment type="similarity">
    <text evidence="8 9">Belongs to the TonB-dependent receptor family.</text>
</comment>
<feature type="chain" id="PRO_5011709149" evidence="10">
    <location>
        <begin position="21"/>
        <end position="1038"/>
    </location>
</feature>
<feature type="domain" description="TonB-dependent receptor plug" evidence="12">
    <location>
        <begin position="115"/>
        <end position="233"/>
    </location>
</feature>
<dbReference type="InterPro" id="IPR012910">
    <property type="entry name" value="Plug_dom"/>
</dbReference>
<evidence type="ECO:0000256" key="7">
    <source>
        <dbReference type="ARBA" id="ARBA00023237"/>
    </source>
</evidence>
<dbReference type="SUPFAM" id="SSF56935">
    <property type="entry name" value="Porins"/>
    <property type="match status" value="1"/>
</dbReference>
<dbReference type="Pfam" id="PF07715">
    <property type="entry name" value="Plug"/>
    <property type="match status" value="1"/>
</dbReference>
<dbReference type="InterPro" id="IPR037066">
    <property type="entry name" value="Plug_dom_sf"/>
</dbReference>
<evidence type="ECO:0000256" key="3">
    <source>
        <dbReference type="ARBA" id="ARBA00022452"/>
    </source>
</evidence>
<evidence type="ECO:0000313" key="14">
    <source>
        <dbReference type="Proteomes" id="UP000198942"/>
    </source>
</evidence>
<keyword evidence="2 8" id="KW-0813">Transport</keyword>
<sequence length="1038" mass="112473">MKKHLLTILLLCTCVAFGFAQNRVITGKVTDQKDGSPLPGVSVTVKGVTGLGTQTDINGGYKLSVPATAKVLAFNFLGYKLAEQPISGNVVDAQLTSDSKQLTEVVVVGYGTQKKANITGSIASVTSKEIEGIPTTSVEQAIQGRAAGVLVQADNGKLGQGIKISVRGTSSVSAGTQPLYIMDGVPITTNDLSSTSAATSPLADLNFNDIESIQVLKDASASAIYGARASNGVVVITTKKGKAGSAKINFTAQYGKSNPSRHRDFLNAKQFVQIEERAGVGAAKQDFANGDYDTLDDALADYKSYVEDNLTFLSAGTDDWKTGKINTNWEREAFQSAPQQQYDLNISGGNEKTTYYLGGQYLDQTGILIGNHFKRYSGRLNLDTKMDKKLSIGMNLSFANTINDRVSNDNAFSTPLQIVALSPITPVIDPRSGLISGTLPGEAEDFPLYYNPLISKNNAFYKANVYRTIGNVYANWDIVKGLTFRSEFGIDQLNQAEDSYFGALTFRNTATDNGFGENTTTQVLNYNTNNYFSYKTLFGTDHSLDMVLGTSYQKSTTTGNDIQGNQFPSDAYKKLSAAAVKTDGSSLSTGFSFLSYFFRANYAYKGKYLVSGSARTDGSSRFGPNHRYGFFPSGSAGWILSQEDFLKDSKLISNLKLRASYGLTGNAEIGNFPSLGLFAPANYNGTAGQQFTQISNPNLKWETTAQLDFGVDFGFFDNRLSGTFEYYKKNTRDLLLNVNLPGTLGVANPTGIPSSTQVQNLGKLSNHGFELELSGDIFVGKFKWTSSLNAAYNKNIITYVNGQVLGTNDLNRVIEGQPIGVFYGREYAGVDPANGDALYYLNTKQANGSLDRTKTSDFNAAQNVVLGNPTPKYIGGFTNSFSYMGIDLSFTFQGSFGNKIYNSAGQYMSSSAGNGFDNQTVDQLKYWDKPGDITDVPEPRLFYGNGVSPSSRYLSSGSYVRLKTATLGYTLPKKAISKLGLQKVRVFANAYNLFLITKYKGWDPEVNSDYQAGNINLGVDFYSAPQPRTITFGINVGL</sequence>
<evidence type="ECO:0000313" key="13">
    <source>
        <dbReference type="EMBL" id="SEO62220.1"/>
    </source>
</evidence>
<keyword evidence="4 8" id="KW-0812">Transmembrane</keyword>
<evidence type="ECO:0000256" key="6">
    <source>
        <dbReference type="ARBA" id="ARBA00023136"/>
    </source>
</evidence>
<reference evidence="14" key="1">
    <citation type="submission" date="2016-10" db="EMBL/GenBank/DDBJ databases">
        <authorList>
            <person name="Varghese N."/>
            <person name="Submissions S."/>
        </authorList>
    </citation>
    <scope>NUCLEOTIDE SEQUENCE [LARGE SCALE GENOMIC DNA]</scope>
    <source>
        <strain evidence="14">Gh-48</strain>
    </source>
</reference>
<dbReference type="NCBIfam" id="TIGR04057">
    <property type="entry name" value="SusC_RagA_signa"/>
    <property type="match status" value="1"/>
</dbReference>
<dbReference type="InterPro" id="IPR023996">
    <property type="entry name" value="TonB-dep_OMP_SusC/RagA"/>
</dbReference>
<dbReference type="Gene3D" id="2.60.40.1120">
    <property type="entry name" value="Carboxypeptidase-like, regulatory domain"/>
    <property type="match status" value="1"/>
</dbReference>
<dbReference type="GO" id="GO:0009279">
    <property type="term" value="C:cell outer membrane"/>
    <property type="evidence" value="ECO:0007669"/>
    <property type="project" value="UniProtKB-SubCell"/>
</dbReference>
<evidence type="ECO:0000259" key="11">
    <source>
        <dbReference type="Pfam" id="PF00593"/>
    </source>
</evidence>
<feature type="domain" description="TonB-dependent receptor-like beta-barrel" evidence="11">
    <location>
        <begin position="470"/>
        <end position="993"/>
    </location>
</feature>
<protein>
    <submittedName>
        <fullName evidence="13">TonB-linked outer membrane protein, SusC/RagA family</fullName>
    </submittedName>
</protein>
<keyword evidence="7 8" id="KW-0998">Cell outer membrane</keyword>
<evidence type="ECO:0000256" key="1">
    <source>
        <dbReference type="ARBA" id="ARBA00004571"/>
    </source>
</evidence>
<evidence type="ECO:0000259" key="12">
    <source>
        <dbReference type="Pfam" id="PF07715"/>
    </source>
</evidence>
<dbReference type="PROSITE" id="PS52016">
    <property type="entry name" value="TONB_DEPENDENT_REC_3"/>
    <property type="match status" value="1"/>
</dbReference>
<keyword evidence="6 8" id="KW-0472">Membrane</keyword>
<dbReference type="InterPro" id="IPR023997">
    <property type="entry name" value="TonB-dep_OMP_SusC/RagA_CS"/>
</dbReference>
<evidence type="ECO:0000256" key="4">
    <source>
        <dbReference type="ARBA" id="ARBA00022692"/>
    </source>
</evidence>
<dbReference type="Gene3D" id="2.170.130.10">
    <property type="entry name" value="TonB-dependent receptor, plug domain"/>
    <property type="match status" value="1"/>
</dbReference>
<dbReference type="STRING" id="551995.SAMN05192574_11016"/>
<dbReference type="NCBIfam" id="TIGR04056">
    <property type="entry name" value="OMP_RagA_SusC"/>
    <property type="match status" value="1"/>
</dbReference>
<keyword evidence="3 8" id="KW-1134">Transmembrane beta strand</keyword>
<dbReference type="AlphaFoldDB" id="A0A1H8R760"/>
<dbReference type="Pfam" id="PF00593">
    <property type="entry name" value="TonB_dep_Rec_b-barrel"/>
    <property type="match status" value="1"/>
</dbReference>
<proteinExistence type="inferred from homology"/>
<evidence type="ECO:0000256" key="2">
    <source>
        <dbReference type="ARBA" id="ARBA00022448"/>
    </source>
</evidence>
<dbReference type="InterPro" id="IPR036942">
    <property type="entry name" value="Beta-barrel_TonB_sf"/>
</dbReference>
<dbReference type="OrthoDB" id="9768177at2"/>
<dbReference type="RefSeq" id="WP_091217092.1">
    <property type="nucleotide sequence ID" value="NZ_FOCL01000010.1"/>
</dbReference>
<keyword evidence="10" id="KW-0732">Signal</keyword>
<dbReference type="SUPFAM" id="SSF49464">
    <property type="entry name" value="Carboxypeptidase regulatory domain-like"/>
    <property type="match status" value="1"/>
</dbReference>
<comment type="subcellular location">
    <subcellularLocation>
        <location evidence="1 8">Cell outer membrane</location>
        <topology evidence="1 8">Multi-pass membrane protein</topology>
    </subcellularLocation>
</comment>
<organism evidence="13 14">
    <name type="scientific">Mucilaginibacter gossypiicola</name>
    <dbReference type="NCBI Taxonomy" id="551995"/>
    <lineage>
        <taxon>Bacteria</taxon>
        <taxon>Pseudomonadati</taxon>
        <taxon>Bacteroidota</taxon>
        <taxon>Sphingobacteriia</taxon>
        <taxon>Sphingobacteriales</taxon>
        <taxon>Sphingobacteriaceae</taxon>
        <taxon>Mucilaginibacter</taxon>
    </lineage>
</organism>
<dbReference type="InterPro" id="IPR008969">
    <property type="entry name" value="CarboxyPept-like_regulatory"/>
</dbReference>